<gene>
    <name evidence="2" type="ORF">AVEN_96575_1</name>
</gene>
<dbReference type="Proteomes" id="UP000499080">
    <property type="component" value="Unassembled WGS sequence"/>
</dbReference>
<proteinExistence type="predicted"/>
<accession>A0A4Y2H7C5</accession>
<sequence>MTATRLFVPPALILLRKRMTLLLYEDSPSGTLPLIIDTGYVNSYLFIDWLKHFVMHAKPSTEDPVLVIADSHTSHCSLPAILFYRENRITFLTLPPHTSHVLQPLHKCFFAL</sequence>
<evidence type="ECO:0000313" key="3">
    <source>
        <dbReference type="Proteomes" id="UP000499080"/>
    </source>
</evidence>
<comment type="caution">
    <text evidence="2">The sequence shown here is derived from an EMBL/GenBank/DDBJ whole genome shotgun (WGS) entry which is preliminary data.</text>
</comment>
<dbReference type="AlphaFoldDB" id="A0A4Y2H7C5"/>
<evidence type="ECO:0000313" key="2">
    <source>
        <dbReference type="EMBL" id="GBM61467.1"/>
    </source>
</evidence>
<keyword evidence="3" id="KW-1185">Reference proteome</keyword>
<dbReference type="Pfam" id="PF03184">
    <property type="entry name" value="DDE_1"/>
    <property type="match status" value="1"/>
</dbReference>
<dbReference type="OrthoDB" id="6433005at2759"/>
<reference evidence="2 3" key="1">
    <citation type="journal article" date="2019" name="Sci. Rep.">
        <title>Orb-weaving spider Araneus ventricosus genome elucidates the spidroin gene catalogue.</title>
        <authorList>
            <person name="Kono N."/>
            <person name="Nakamura H."/>
            <person name="Ohtoshi R."/>
            <person name="Moran D.A.P."/>
            <person name="Shinohara A."/>
            <person name="Yoshida Y."/>
            <person name="Fujiwara M."/>
            <person name="Mori M."/>
            <person name="Tomita M."/>
            <person name="Arakawa K."/>
        </authorList>
    </citation>
    <scope>NUCLEOTIDE SEQUENCE [LARGE SCALE GENOMIC DNA]</scope>
</reference>
<dbReference type="Gene3D" id="3.30.420.10">
    <property type="entry name" value="Ribonuclease H-like superfamily/Ribonuclease H"/>
    <property type="match status" value="1"/>
</dbReference>
<dbReference type="EMBL" id="BGPR01001767">
    <property type="protein sequence ID" value="GBM61467.1"/>
    <property type="molecule type" value="Genomic_DNA"/>
</dbReference>
<name>A0A4Y2H7C5_ARAVE</name>
<feature type="domain" description="DDE-1" evidence="1">
    <location>
        <begin position="37"/>
        <end position="107"/>
    </location>
</feature>
<protein>
    <recommendedName>
        <fullName evidence="1">DDE-1 domain-containing protein</fullName>
    </recommendedName>
</protein>
<dbReference type="InterPro" id="IPR036397">
    <property type="entry name" value="RNaseH_sf"/>
</dbReference>
<evidence type="ECO:0000259" key="1">
    <source>
        <dbReference type="Pfam" id="PF03184"/>
    </source>
</evidence>
<dbReference type="GO" id="GO:0003676">
    <property type="term" value="F:nucleic acid binding"/>
    <property type="evidence" value="ECO:0007669"/>
    <property type="project" value="InterPro"/>
</dbReference>
<dbReference type="InterPro" id="IPR004875">
    <property type="entry name" value="DDE_SF_endonuclease_dom"/>
</dbReference>
<organism evidence="2 3">
    <name type="scientific">Araneus ventricosus</name>
    <name type="common">Orbweaver spider</name>
    <name type="synonym">Epeira ventricosa</name>
    <dbReference type="NCBI Taxonomy" id="182803"/>
    <lineage>
        <taxon>Eukaryota</taxon>
        <taxon>Metazoa</taxon>
        <taxon>Ecdysozoa</taxon>
        <taxon>Arthropoda</taxon>
        <taxon>Chelicerata</taxon>
        <taxon>Arachnida</taxon>
        <taxon>Araneae</taxon>
        <taxon>Araneomorphae</taxon>
        <taxon>Entelegynae</taxon>
        <taxon>Araneoidea</taxon>
        <taxon>Araneidae</taxon>
        <taxon>Araneus</taxon>
    </lineage>
</organism>